<name>A0A8A3NUF2_9HELO</name>
<accession>A0A8A3NUF2</accession>
<dbReference type="InterPro" id="IPR016437">
    <property type="entry name" value="MCT-1/Tma20"/>
</dbReference>
<dbReference type="PANTHER" id="PTHR22798:SF0">
    <property type="entry name" value="MALIGNANT T-CELL-AMPLIFIED SEQUENCE 1"/>
    <property type="match status" value="1"/>
</dbReference>
<dbReference type="GO" id="GO:0001731">
    <property type="term" value="P:formation of translation preinitiation complex"/>
    <property type="evidence" value="ECO:0007669"/>
    <property type="project" value="TreeGrafter"/>
</dbReference>
<evidence type="ECO:0000259" key="4">
    <source>
        <dbReference type="SMART" id="SM00359"/>
    </source>
</evidence>
<evidence type="ECO:0000256" key="2">
    <source>
        <dbReference type="ARBA" id="ARBA00022490"/>
    </source>
</evidence>
<feature type="domain" description="PUA" evidence="4">
    <location>
        <begin position="90"/>
        <end position="191"/>
    </location>
</feature>
<dbReference type="InterPro" id="IPR041366">
    <property type="entry name" value="Pre-PUA"/>
</dbReference>
<proteinExistence type="inferred from homology"/>
<dbReference type="InterPro" id="IPR048248">
    <property type="entry name" value="PUA_eIF2d-like"/>
</dbReference>
<comment type="function">
    <text evidence="3">Involved in translation.</text>
</comment>
<keyword evidence="6" id="KW-1185">Reference proteome</keyword>
<organism evidence="5 6">
    <name type="scientific">Monilinia vaccinii-corymbosi</name>
    <dbReference type="NCBI Taxonomy" id="61207"/>
    <lineage>
        <taxon>Eukaryota</taxon>
        <taxon>Fungi</taxon>
        <taxon>Dikarya</taxon>
        <taxon>Ascomycota</taxon>
        <taxon>Pezizomycotina</taxon>
        <taxon>Leotiomycetes</taxon>
        <taxon>Helotiales</taxon>
        <taxon>Sclerotiniaceae</taxon>
        <taxon>Monilinia</taxon>
    </lineage>
</organism>
<dbReference type="CDD" id="cd11609">
    <property type="entry name" value="MCT1_N"/>
    <property type="match status" value="1"/>
</dbReference>
<dbReference type="OrthoDB" id="10249667at2759"/>
<dbReference type="SMART" id="SM00359">
    <property type="entry name" value="PUA"/>
    <property type="match status" value="1"/>
</dbReference>
<dbReference type="Proteomes" id="UP000672032">
    <property type="component" value="Chromosome 1"/>
</dbReference>
<protein>
    <recommendedName>
        <fullName evidence="3">Translation machinery-associated protein 20</fullName>
    </recommendedName>
</protein>
<dbReference type="InterPro" id="IPR004521">
    <property type="entry name" value="Uncharacterised_CHP00451"/>
</dbReference>
<evidence type="ECO:0000256" key="3">
    <source>
        <dbReference type="PIRNR" id="PIRNR005067"/>
    </source>
</evidence>
<dbReference type="PIRSF" id="PIRSF005067">
    <property type="entry name" value="Tma_RNA-bind_prd"/>
    <property type="match status" value="1"/>
</dbReference>
<dbReference type="Pfam" id="PF26292">
    <property type="entry name" value="PUA_elF2D"/>
    <property type="match status" value="1"/>
</dbReference>
<evidence type="ECO:0000256" key="1">
    <source>
        <dbReference type="ARBA" id="ARBA00004496"/>
    </source>
</evidence>
<comment type="similarity">
    <text evidence="3">Belongs to the TMA20 family.</text>
</comment>
<gene>
    <name evidence="5" type="ORF">DSL72_003593</name>
</gene>
<dbReference type="AlphaFoldDB" id="A0A8A3NUF2"/>
<comment type="subcellular location">
    <subcellularLocation>
        <location evidence="1 3">Cytoplasm</location>
    </subcellularLocation>
</comment>
<dbReference type="InterPro" id="IPR015947">
    <property type="entry name" value="PUA-like_sf"/>
</dbReference>
<dbReference type="PANTHER" id="PTHR22798">
    <property type="entry name" value="MCT-1 PROTEIN"/>
    <property type="match status" value="1"/>
</dbReference>
<dbReference type="GO" id="GO:0003723">
    <property type="term" value="F:RNA binding"/>
    <property type="evidence" value="ECO:0007669"/>
    <property type="project" value="InterPro"/>
</dbReference>
<dbReference type="Gene3D" id="3.10.400.20">
    <property type="match status" value="1"/>
</dbReference>
<evidence type="ECO:0000313" key="6">
    <source>
        <dbReference type="Proteomes" id="UP000672032"/>
    </source>
</evidence>
<dbReference type="InterPro" id="IPR002478">
    <property type="entry name" value="PUA"/>
</dbReference>
<sequence length="200" mass="21735">MFKKDISPGSKSKVKSSVQRAIRNQLVTTYPLLAPHIDEIVPKKEQLDAMKIPDRVTLYLIGTTPLFFQHMTDALLPHLKLVHRFPTCFPSIRIDRGAIRFVLSGATLMAPGLTSTGGRLPNGNAEEVGVYGETGEGEGWYGGRELQSGEPVVVCAEGKEEACAVGLLCMGTKDVKEKGKGPVVEDAHYLGDGLWRLSTD</sequence>
<reference evidence="5" key="1">
    <citation type="submission" date="2020-10" db="EMBL/GenBank/DDBJ databases">
        <title>Genome Sequence of Monilinia vaccinii-corymbosi Sheds Light on Mummy Berry Disease Infection of Blueberry and Mating Type.</title>
        <authorList>
            <person name="Yow A.G."/>
            <person name="Zhang Y."/>
            <person name="Bansal K."/>
            <person name="Eacker S.M."/>
            <person name="Sullivan S."/>
            <person name="Liachko I."/>
            <person name="Cubeta M.A."/>
            <person name="Rollins J.A."/>
            <person name="Ashrafi H."/>
        </authorList>
    </citation>
    <scope>NUCLEOTIDE SEQUENCE</scope>
    <source>
        <strain evidence="5">RL-1</strain>
    </source>
</reference>
<evidence type="ECO:0000313" key="5">
    <source>
        <dbReference type="EMBL" id="QSZ29083.1"/>
    </source>
</evidence>
<dbReference type="EMBL" id="CP063405">
    <property type="protein sequence ID" value="QSZ29083.1"/>
    <property type="molecule type" value="Genomic_DNA"/>
</dbReference>
<dbReference type="Pfam" id="PF17832">
    <property type="entry name" value="Pre-PUA"/>
    <property type="match status" value="1"/>
</dbReference>
<dbReference type="GO" id="GO:0005737">
    <property type="term" value="C:cytoplasm"/>
    <property type="evidence" value="ECO:0007669"/>
    <property type="project" value="UniProtKB-SubCell"/>
</dbReference>
<dbReference type="SUPFAM" id="SSF88697">
    <property type="entry name" value="PUA domain-like"/>
    <property type="match status" value="1"/>
</dbReference>
<dbReference type="NCBIfam" id="TIGR00451">
    <property type="entry name" value="unchar_dom_2"/>
    <property type="match status" value="2"/>
</dbReference>
<keyword evidence="2 3" id="KW-0963">Cytoplasm</keyword>